<proteinExistence type="predicted"/>
<dbReference type="AlphaFoldDB" id="E3CWS8"/>
<dbReference type="OrthoDB" id="9803966at2"/>
<dbReference type="Pfam" id="PF12675">
    <property type="entry name" value="DUF3795"/>
    <property type="match status" value="1"/>
</dbReference>
<organism evidence="1 2">
    <name type="scientific">Aminomonas paucivorans DSM 12260</name>
    <dbReference type="NCBI Taxonomy" id="584708"/>
    <lineage>
        <taxon>Bacteria</taxon>
        <taxon>Thermotogati</taxon>
        <taxon>Synergistota</taxon>
        <taxon>Synergistia</taxon>
        <taxon>Synergistales</taxon>
        <taxon>Synergistaceae</taxon>
        <taxon>Aminomonas</taxon>
    </lineage>
</organism>
<dbReference type="Proteomes" id="UP000005096">
    <property type="component" value="Chromosome"/>
</dbReference>
<reference evidence="1 2" key="1">
    <citation type="journal article" date="2010" name="Stand. Genomic Sci.">
        <title>Non-contiguous finished genome sequence of Aminomonas paucivorans type strain (GLU-3).</title>
        <authorList>
            <person name="Pitluck S."/>
            <person name="Yasawong M."/>
            <person name="Held B."/>
            <person name="Lapidus A."/>
            <person name="Nolan M."/>
            <person name="Copeland A."/>
            <person name="Lucas S."/>
            <person name="Del Rio T.G."/>
            <person name="Tice H."/>
            <person name="Cheng J.F."/>
            <person name="Chertkov O."/>
            <person name="Goodwin L."/>
            <person name="Tapia R."/>
            <person name="Han C."/>
            <person name="Liolios K."/>
            <person name="Ivanova N."/>
            <person name="Mavromatis K."/>
            <person name="Ovchinnikova G."/>
            <person name="Pati A."/>
            <person name="Chen A."/>
            <person name="Palaniappan K."/>
            <person name="Land M."/>
            <person name="Hauser L."/>
            <person name="Chang Y.J."/>
            <person name="Jeffries C.D."/>
            <person name="Pukall R."/>
            <person name="Spring S."/>
            <person name="Rohde M."/>
            <person name="Sikorski J."/>
            <person name="Goker M."/>
            <person name="Woyke T."/>
            <person name="Bristow J."/>
            <person name="Eisen J.A."/>
            <person name="Markowitz V."/>
            <person name="Hugenholtz P."/>
            <person name="Kyrpides N.C."/>
            <person name="Klenk H.P."/>
        </authorList>
    </citation>
    <scope>NUCLEOTIDE SEQUENCE [LARGE SCALE GENOMIC DNA]</scope>
    <source>
        <strain evidence="1 2">DSM 12260</strain>
    </source>
</reference>
<name>E3CWS8_9BACT</name>
<evidence type="ECO:0000313" key="1">
    <source>
        <dbReference type="EMBL" id="EFQ22583.1"/>
    </source>
</evidence>
<accession>E3CWS8</accession>
<dbReference type="STRING" id="584708.Apau_0146"/>
<protein>
    <recommendedName>
        <fullName evidence="3">DUF3795 domain-containing protein</fullName>
    </recommendedName>
</protein>
<dbReference type="HOGENOM" id="CLU_168035_0_0_0"/>
<dbReference type="eggNOG" id="ENOG5032UMQ">
    <property type="taxonomic scope" value="Bacteria"/>
</dbReference>
<dbReference type="RefSeq" id="WP_006299727.1">
    <property type="nucleotide sequence ID" value="NZ_CM001022.1"/>
</dbReference>
<keyword evidence="2" id="KW-1185">Reference proteome</keyword>
<sequence length="117" mass="12555">MTTRDPMQGVCGLDCAACGAYRAWRDDDQSLREQTAQEWSVQFGTPFAPEDINCSGCRTSGVKGGYTDACPLRGCAIRRGEPTCGDCGDFGDCASRREFEAQSGLDMGALFAPKARP</sequence>
<dbReference type="EMBL" id="CM001022">
    <property type="protein sequence ID" value="EFQ22583.1"/>
    <property type="molecule type" value="Genomic_DNA"/>
</dbReference>
<dbReference type="PaxDb" id="584708-Apau_0146"/>
<evidence type="ECO:0008006" key="3">
    <source>
        <dbReference type="Google" id="ProtNLM"/>
    </source>
</evidence>
<gene>
    <name evidence="1" type="ORF">Apau_0146</name>
</gene>
<dbReference type="InterPro" id="IPR024227">
    <property type="entry name" value="DUF3795"/>
</dbReference>
<evidence type="ECO:0000313" key="2">
    <source>
        <dbReference type="Proteomes" id="UP000005096"/>
    </source>
</evidence>